<dbReference type="AlphaFoldDB" id="A0A8J9Y6B3"/>
<sequence>MFMAGLGVGVGAGGVLAAEVCAPLLLLCWLCCWPDDDRSDSSSEKYPQKPVITNESTSRRRSHELFGRRMGSSAVSLHLPSTSGNTKQPLSAHRSHEEIRSRRKSQPEPDADVDARYHSAPSVIDEVLHRRDWERSARDLYIPLKSDNEFPNDDASDRSERDDFEEKTNNNTVGRTCKKHYTNIKSSRKKDMNKESLNEDIKDQDVTESVTNFYIGECSTSPNEPTNEVKAEDKVKYKAKEAKQNLNECIRSKDRQRCPLVPLTEFQVAGFEMDEFSDVVLDRSGAMHHSVESRSSLYHTHTIPAPPPSVEAIGYDWEASYLEETGAAGVWRAAGAGALGAGRARHASAGDVLAPVFRPQSGALSESELDFELDDCDEAPPAYHEVLRSALGAGGAGEARDRKETAI</sequence>
<feature type="chain" id="PRO_5035427282" evidence="2">
    <location>
        <begin position="18"/>
        <end position="407"/>
    </location>
</feature>
<keyword evidence="2" id="KW-0732">Signal</keyword>
<dbReference type="EMBL" id="OV170230">
    <property type="protein sequence ID" value="CAH0715126.1"/>
    <property type="molecule type" value="Genomic_DNA"/>
</dbReference>
<feature type="non-terminal residue" evidence="3">
    <location>
        <position position="407"/>
    </location>
</feature>
<keyword evidence="4" id="KW-1185">Reference proteome</keyword>
<feature type="region of interest" description="Disordered" evidence="1">
    <location>
        <begin position="39"/>
        <end position="118"/>
    </location>
</feature>
<feature type="compositionally biased region" description="Basic and acidic residues" evidence="1">
    <location>
        <begin position="155"/>
        <end position="168"/>
    </location>
</feature>
<dbReference type="Proteomes" id="UP000838878">
    <property type="component" value="Chromosome 10"/>
</dbReference>
<evidence type="ECO:0000256" key="2">
    <source>
        <dbReference type="SAM" id="SignalP"/>
    </source>
</evidence>
<accession>A0A8J9Y6B3</accession>
<feature type="region of interest" description="Disordered" evidence="1">
    <location>
        <begin position="145"/>
        <end position="173"/>
    </location>
</feature>
<feature type="signal peptide" evidence="2">
    <location>
        <begin position="1"/>
        <end position="17"/>
    </location>
</feature>
<organism evidence="3 4">
    <name type="scientific">Brenthis ino</name>
    <name type="common">lesser marbled fritillary</name>
    <dbReference type="NCBI Taxonomy" id="405034"/>
    <lineage>
        <taxon>Eukaryota</taxon>
        <taxon>Metazoa</taxon>
        <taxon>Ecdysozoa</taxon>
        <taxon>Arthropoda</taxon>
        <taxon>Hexapoda</taxon>
        <taxon>Insecta</taxon>
        <taxon>Pterygota</taxon>
        <taxon>Neoptera</taxon>
        <taxon>Endopterygota</taxon>
        <taxon>Lepidoptera</taxon>
        <taxon>Glossata</taxon>
        <taxon>Ditrysia</taxon>
        <taxon>Papilionoidea</taxon>
        <taxon>Nymphalidae</taxon>
        <taxon>Heliconiinae</taxon>
        <taxon>Argynnini</taxon>
        <taxon>Brenthis</taxon>
    </lineage>
</organism>
<name>A0A8J9Y6B3_9NEOP</name>
<gene>
    <name evidence="3" type="ORF">BINO364_LOCUS2099</name>
</gene>
<evidence type="ECO:0000313" key="4">
    <source>
        <dbReference type="Proteomes" id="UP000838878"/>
    </source>
</evidence>
<reference evidence="3" key="1">
    <citation type="submission" date="2021-12" db="EMBL/GenBank/DDBJ databases">
        <authorList>
            <person name="Martin H S."/>
        </authorList>
    </citation>
    <scope>NUCLEOTIDE SEQUENCE</scope>
</reference>
<dbReference type="OrthoDB" id="7483412at2759"/>
<feature type="compositionally biased region" description="Polar residues" evidence="1">
    <location>
        <begin position="73"/>
        <end position="89"/>
    </location>
</feature>
<evidence type="ECO:0000313" key="3">
    <source>
        <dbReference type="EMBL" id="CAH0715126.1"/>
    </source>
</evidence>
<protein>
    <submittedName>
        <fullName evidence="3">Uncharacterized protein</fullName>
    </submittedName>
</protein>
<evidence type="ECO:0000256" key="1">
    <source>
        <dbReference type="SAM" id="MobiDB-lite"/>
    </source>
</evidence>
<proteinExistence type="predicted"/>